<comment type="similarity">
    <text evidence="1 2">Belongs to the dTDP-4-dehydrorhamnose reductase family.</text>
</comment>
<dbReference type="PANTHER" id="PTHR10491:SF4">
    <property type="entry name" value="METHIONINE ADENOSYLTRANSFERASE 2 SUBUNIT BETA"/>
    <property type="match status" value="1"/>
</dbReference>
<dbReference type="GO" id="GO:0008831">
    <property type="term" value="F:dTDP-4-dehydrorhamnose reductase activity"/>
    <property type="evidence" value="ECO:0007669"/>
    <property type="project" value="UniProtKB-EC"/>
</dbReference>
<dbReference type="InterPro" id="IPR029903">
    <property type="entry name" value="RmlD-like-bd"/>
</dbReference>
<dbReference type="EC" id="1.1.1.133" evidence="2"/>
<evidence type="ECO:0000313" key="5">
    <source>
        <dbReference type="Proteomes" id="UP001143480"/>
    </source>
</evidence>
<dbReference type="PANTHER" id="PTHR10491">
    <property type="entry name" value="DTDP-4-DEHYDRORHAMNOSE REDUCTASE"/>
    <property type="match status" value="1"/>
</dbReference>
<evidence type="ECO:0000259" key="3">
    <source>
        <dbReference type="Pfam" id="PF04321"/>
    </source>
</evidence>
<comment type="function">
    <text evidence="2">Catalyzes the reduction of dTDP-6-deoxy-L-lyxo-4-hexulose to yield dTDP-L-rhamnose.</text>
</comment>
<sequence>MRVLILGASGLLGRELMRVLPGRGHDVVGAGHDRARGQGLHAIDARQPDEVDALLDQVRPSVVVNAIGERRPEFWTPEILEGVNVRTAAHAARGCRRLGCWLVHVSSDYVFDGSDPPYRPDSERRPSNAYGAAKMQAEDQVRAEYPQATVLRLPVLYGPVLHLDESNMTSLVPTVMNAAPAAIDDWAVRYPTLTTDVAHVVADMLGHAHGLSGQVCHWSAAEALTKFAMASLIGRILGMSTNHLEPDQRPSSSRPQNPFLESSLLENLGVAHRTPLESALPGLLHQARRAGMLPGIPVRAAGRSPGRG</sequence>
<dbReference type="Gene3D" id="3.40.50.720">
    <property type="entry name" value="NAD(P)-binding Rossmann-like Domain"/>
    <property type="match status" value="1"/>
</dbReference>
<dbReference type="GO" id="GO:0048269">
    <property type="term" value="C:methionine adenosyltransferase complex"/>
    <property type="evidence" value="ECO:0007669"/>
    <property type="project" value="TreeGrafter"/>
</dbReference>
<keyword evidence="2" id="KW-0560">Oxidoreductase</keyword>
<name>A0A9W6KMP5_9ACTN</name>
<gene>
    <name evidence="4" type="ORF">GCM10017581_038810</name>
</gene>
<dbReference type="AlphaFoldDB" id="A0A9W6KMP5"/>
<dbReference type="InterPro" id="IPR036291">
    <property type="entry name" value="NAD(P)-bd_dom_sf"/>
</dbReference>
<keyword evidence="2" id="KW-0521">NADP</keyword>
<dbReference type="Proteomes" id="UP001143480">
    <property type="component" value="Unassembled WGS sequence"/>
</dbReference>
<dbReference type="SUPFAM" id="SSF51735">
    <property type="entry name" value="NAD(P)-binding Rossmann-fold domains"/>
    <property type="match status" value="1"/>
</dbReference>
<organism evidence="4 5">
    <name type="scientific">Dactylosporangium matsuzakiense</name>
    <dbReference type="NCBI Taxonomy" id="53360"/>
    <lineage>
        <taxon>Bacteria</taxon>
        <taxon>Bacillati</taxon>
        <taxon>Actinomycetota</taxon>
        <taxon>Actinomycetes</taxon>
        <taxon>Micromonosporales</taxon>
        <taxon>Micromonosporaceae</taxon>
        <taxon>Dactylosporangium</taxon>
    </lineage>
</organism>
<reference evidence="4" key="2">
    <citation type="submission" date="2023-01" db="EMBL/GenBank/DDBJ databases">
        <authorList>
            <person name="Sun Q."/>
            <person name="Evtushenko L."/>
        </authorList>
    </citation>
    <scope>NUCLEOTIDE SEQUENCE</scope>
    <source>
        <strain evidence="4">VKM Ac-1321</strain>
    </source>
</reference>
<dbReference type="GO" id="GO:0048270">
    <property type="term" value="F:methionine adenosyltransferase regulator activity"/>
    <property type="evidence" value="ECO:0007669"/>
    <property type="project" value="TreeGrafter"/>
</dbReference>
<evidence type="ECO:0000313" key="4">
    <source>
        <dbReference type="EMBL" id="GLL02139.1"/>
    </source>
</evidence>
<proteinExistence type="inferred from homology"/>
<comment type="caution">
    <text evidence="4">The sequence shown here is derived from an EMBL/GenBank/DDBJ whole genome shotgun (WGS) entry which is preliminary data.</text>
</comment>
<dbReference type="Pfam" id="PF04321">
    <property type="entry name" value="RmlD_sub_bind"/>
    <property type="match status" value="1"/>
</dbReference>
<accession>A0A9W6KMP5</accession>
<protein>
    <recommendedName>
        <fullName evidence="2">dTDP-4-dehydrorhamnose reductase</fullName>
        <ecNumber evidence="2">1.1.1.133</ecNumber>
    </recommendedName>
</protein>
<dbReference type="GO" id="GO:0006556">
    <property type="term" value="P:S-adenosylmethionine biosynthetic process"/>
    <property type="evidence" value="ECO:0007669"/>
    <property type="project" value="TreeGrafter"/>
</dbReference>
<reference evidence="4" key="1">
    <citation type="journal article" date="2014" name="Int. J. Syst. Evol. Microbiol.">
        <title>Complete genome sequence of Corynebacterium casei LMG S-19264T (=DSM 44701T), isolated from a smear-ripened cheese.</title>
        <authorList>
            <consortium name="US DOE Joint Genome Institute (JGI-PGF)"/>
            <person name="Walter F."/>
            <person name="Albersmeier A."/>
            <person name="Kalinowski J."/>
            <person name="Ruckert C."/>
        </authorList>
    </citation>
    <scope>NUCLEOTIDE SEQUENCE</scope>
    <source>
        <strain evidence="4">VKM Ac-1321</strain>
    </source>
</reference>
<dbReference type="InterPro" id="IPR005913">
    <property type="entry name" value="dTDP_dehydrorham_reduct"/>
</dbReference>
<dbReference type="CDD" id="cd05254">
    <property type="entry name" value="dTDP_HR_like_SDR_e"/>
    <property type="match status" value="1"/>
</dbReference>
<dbReference type="EMBL" id="BSFP01000021">
    <property type="protein sequence ID" value="GLL02139.1"/>
    <property type="molecule type" value="Genomic_DNA"/>
</dbReference>
<evidence type="ECO:0000256" key="2">
    <source>
        <dbReference type="RuleBase" id="RU364082"/>
    </source>
</evidence>
<keyword evidence="5" id="KW-1185">Reference proteome</keyword>
<comment type="pathway">
    <text evidence="2">Carbohydrate biosynthesis; dTDP-L-rhamnose biosynthesis.</text>
</comment>
<feature type="domain" description="RmlD-like substrate binding" evidence="3">
    <location>
        <begin position="1"/>
        <end position="287"/>
    </location>
</feature>
<evidence type="ECO:0000256" key="1">
    <source>
        <dbReference type="ARBA" id="ARBA00010944"/>
    </source>
</evidence>